<accession>A0A085Z7E0</accession>
<keyword evidence="4" id="KW-1185">Reference proteome</keyword>
<name>A0A085Z7E0_9FLAO</name>
<sequence>MFIYPKLPAVKTFSFFRVGGNGLANCMFIAARAAVKSKKYNLKFIEPTWLNISLGTYIRGQKDKRHYIGLFNNYRNLSGLRKAALLLTKKKFYDENKIEKTEDNSSIYIEEGLGNYFQDIIDDYSDVADYFNNIIKKEVLQVIENKDFSQSIAVHIRLGDYSEALRIPISWYRDAINYINECTDNKYEILIFSDGSLTELEEILKIPNAKFFFGGNALADIISISKCKFLLGSDSTFSGWGAYLGQVPCIFSRKHYGRILSNQNNELITDDVSKNIKAQTLIKKILVDKI</sequence>
<organism evidence="3 4">
    <name type="scientific">Chryseobacterium formosense</name>
    <dbReference type="NCBI Taxonomy" id="236814"/>
    <lineage>
        <taxon>Bacteria</taxon>
        <taxon>Pseudomonadati</taxon>
        <taxon>Bacteroidota</taxon>
        <taxon>Flavobacteriia</taxon>
        <taxon>Flavobacteriales</taxon>
        <taxon>Weeksellaceae</taxon>
        <taxon>Chryseobacterium group</taxon>
        <taxon>Chryseobacterium</taxon>
    </lineage>
</organism>
<reference evidence="3 4" key="1">
    <citation type="submission" date="2014-07" db="EMBL/GenBank/DDBJ databases">
        <title>Genome of Chryseobacterium formosense LMG 24722.</title>
        <authorList>
            <person name="Pipes S.E."/>
            <person name="Stropko S.J."/>
            <person name="Newman J.D."/>
        </authorList>
    </citation>
    <scope>NUCLEOTIDE SEQUENCE [LARGE SCALE GENOMIC DNA]</scope>
    <source>
        <strain evidence="3 4">LMG 24722</strain>
    </source>
</reference>
<comment type="caution">
    <text evidence="3">The sequence shown here is derived from an EMBL/GenBank/DDBJ whole genome shotgun (WGS) entry which is preliminary data.</text>
</comment>
<dbReference type="EMBL" id="JPRP01000001">
    <property type="protein sequence ID" value="KFF00354.1"/>
    <property type="molecule type" value="Genomic_DNA"/>
</dbReference>
<proteinExistence type="predicted"/>
<dbReference type="GO" id="GO:0008107">
    <property type="term" value="F:galactoside 2-alpha-L-fucosyltransferase activity"/>
    <property type="evidence" value="ECO:0007669"/>
    <property type="project" value="InterPro"/>
</dbReference>
<keyword evidence="1" id="KW-0328">Glycosyltransferase</keyword>
<evidence type="ECO:0000256" key="1">
    <source>
        <dbReference type="ARBA" id="ARBA00022676"/>
    </source>
</evidence>
<dbReference type="Pfam" id="PF01531">
    <property type="entry name" value="Glyco_transf_11"/>
    <property type="match status" value="1"/>
</dbReference>
<evidence type="ECO:0008006" key="5">
    <source>
        <dbReference type="Google" id="ProtNLM"/>
    </source>
</evidence>
<gene>
    <name evidence="3" type="ORF">IX39_06770</name>
</gene>
<dbReference type="STRING" id="236814.IX39_06770"/>
<dbReference type="InterPro" id="IPR002516">
    <property type="entry name" value="Glyco_trans_11"/>
</dbReference>
<dbReference type="RefSeq" id="WP_034674510.1">
    <property type="nucleotide sequence ID" value="NZ_FPAP01000001.1"/>
</dbReference>
<evidence type="ECO:0000256" key="2">
    <source>
        <dbReference type="ARBA" id="ARBA00022679"/>
    </source>
</evidence>
<evidence type="ECO:0000313" key="4">
    <source>
        <dbReference type="Proteomes" id="UP000028713"/>
    </source>
</evidence>
<dbReference type="OrthoDB" id="9794601at2"/>
<keyword evidence="2" id="KW-0808">Transferase</keyword>
<dbReference type="AlphaFoldDB" id="A0A085Z7E0"/>
<dbReference type="Proteomes" id="UP000028713">
    <property type="component" value="Unassembled WGS sequence"/>
</dbReference>
<evidence type="ECO:0000313" key="3">
    <source>
        <dbReference type="EMBL" id="KFF00354.1"/>
    </source>
</evidence>
<dbReference type="GO" id="GO:0016020">
    <property type="term" value="C:membrane"/>
    <property type="evidence" value="ECO:0007669"/>
    <property type="project" value="InterPro"/>
</dbReference>
<dbReference type="eggNOG" id="ENOG5033038">
    <property type="taxonomic scope" value="Bacteria"/>
</dbReference>
<dbReference type="GO" id="GO:0005975">
    <property type="term" value="P:carbohydrate metabolic process"/>
    <property type="evidence" value="ECO:0007669"/>
    <property type="project" value="InterPro"/>
</dbReference>
<protein>
    <recommendedName>
        <fullName evidence="5">Glycosyl transferase family 11</fullName>
    </recommendedName>
</protein>